<reference evidence="1 2" key="1">
    <citation type="submission" date="2016-11" db="EMBL/GenBank/DDBJ databases">
        <authorList>
            <person name="Jaros S."/>
            <person name="Januszkiewicz K."/>
            <person name="Wedrychowicz H."/>
        </authorList>
    </citation>
    <scope>NUCLEOTIDE SEQUENCE [LARGE SCALE GENOMIC DNA]</scope>
    <source>
        <strain evidence="1 2">HD4</strain>
    </source>
</reference>
<dbReference type="Proteomes" id="UP000184263">
    <property type="component" value="Unassembled WGS sequence"/>
</dbReference>
<organism evidence="1 2">
    <name type="scientific">Selenomonas ruminantium</name>
    <dbReference type="NCBI Taxonomy" id="971"/>
    <lineage>
        <taxon>Bacteria</taxon>
        <taxon>Bacillati</taxon>
        <taxon>Bacillota</taxon>
        <taxon>Negativicutes</taxon>
        <taxon>Selenomonadales</taxon>
        <taxon>Selenomonadaceae</taxon>
        <taxon>Selenomonas</taxon>
    </lineage>
</organism>
<evidence type="ECO:0000313" key="1">
    <source>
        <dbReference type="EMBL" id="SHK97642.1"/>
    </source>
</evidence>
<dbReference type="AlphaFoldDB" id="A0A1M6WV50"/>
<dbReference type="EMBL" id="FRBC01000028">
    <property type="protein sequence ID" value="SHK97642.1"/>
    <property type="molecule type" value="Genomic_DNA"/>
</dbReference>
<gene>
    <name evidence="1" type="ORF">SAMN05216582_12842</name>
</gene>
<sequence>MQVLLQSGTSHVKLTEKQITFGGESVIVGE</sequence>
<protein>
    <submittedName>
        <fullName evidence="1">Uncharacterized protein</fullName>
    </submittedName>
</protein>
<evidence type="ECO:0000313" key="2">
    <source>
        <dbReference type="Proteomes" id="UP000184263"/>
    </source>
</evidence>
<proteinExistence type="predicted"/>
<name>A0A1M6WV50_SELRU</name>
<accession>A0A1M6WV50</accession>